<accession>A0AAN6VAX3</accession>
<dbReference type="PRINTS" id="PR00463">
    <property type="entry name" value="EP450I"/>
</dbReference>
<dbReference type="SUPFAM" id="SSF48264">
    <property type="entry name" value="Cytochrome P450"/>
    <property type="match status" value="1"/>
</dbReference>
<protein>
    <submittedName>
        <fullName evidence="6">Cytochrome P450</fullName>
    </submittedName>
</protein>
<proteinExistence type="predicted"/>
<dbReference type="GO" id="GO:0016020">
    <property type="term" value="C:membrane"/>
    <property type="evidence" value="ECO:0007669"/>
    <property type="project" value="TreeGrafter"/>
</dbReference>
<comment type="caution">
    <text evidence="6">The sequence shown here is derived from an EMBL/GenBank/DDBJ whole genome shotgun (WGS) entry which is preliminary data.</text>
</comment>
<keyword evidence="5" id="KW-0812">Transmembrane</keyword>
<dbReference type="CDD" id="cd11070">
    <property type="entry name" value="CYP56-like"/>
    <property type="match status" value="1"/>
</dbReference>
<keyword evidence="1 3" id="KW-0479">Metal-binding</keyword>
<evidence type="ECO:0000313" key="6">
    <source>
        <dbReference type="EMBL" id="KAK4148052.1"/>
    </source>
</evidence>
<feature type="compositionally biased region" description="Low complexity" evidence="4">
    <location>
        <begin position="504"/>
        <end position="513"/>
    </location>
</feature>
<feature type="compositionally biased region" description="Acidic residues" evidence="4">
    <location>
        <begin position="707"/>
        <end position="729"/>
    </location>
</feature>
<keyword evidence="7" id="KW-1185">Reference proteome</keyword>
<dbReference type="PANTHER" id="PTHR41807">
    <property type="entry name" value="GLUTATHIONE TRANSFERASE 3"/>
    <property type="match status" value="1"/>
</dbReference>
<keyword evidence="5" id="KW-1133">Transmembrane helix</keyword>
<feature type="region of interest" description="Disordered" evidence="4">
    <location>
        <begin position="503"/>
        <end position="527"/>
    </location>
</feature>
<name>A0AAN6VAX3_9PEZI</name>
<comment type="cofactor">
    <cofactor evidence="3">
        <name>heme</name>
        <dbReference type="ChEBI" id="CHEBI:30413"/>
    </cofactor>
</comment>
<dbReference type="GO" id="GO:0005506">
    <property type="term" value="F:iron ion binding"/>
    <property type="evidence" value="ECO:0007669"/>
    <property type="project" value="InterPro"/>
</dbReference>
<evidence type="ECO:0000256" key="3">
    <source>
        <dbReference type="PIRSR" id="PIRSR602401-1"/>
    </source>
</evidence>
<dbReference type="RefSeq" id="XP_062641423.1">
    <property type="nucleotide sequence ID" value="XM_062782512.1"/>
</dbReference>
<feature type="transmembrane region" description="Helical" evidence="5">
    <location>
        <begin position="6"/>
        <end position="26"/>
    </location>
</feature>
<evidence type="ECO:0000256" key="2">
    <source>
        <dbReference type="ARBA" id="ARBA00023004"/>
    </source>
</evidence>
<dbReference type="EMBL" id="MU853554">
    <property type="protein sequence ID" value="KAK4148052.1"/>
    <property type="molecule type" value="Genomic_DNA"/>
</dbReference>
<dbReference type="InterPro" id="IPR001128">
    <property type="entry name" value="Cyt_P450"/>
</dbReference>
<evidence type="ECO:0000256" key="4">
    <source>
        <dbReference type="SAM" id="MobiDB-lite"/>
    </source>
</evidence>
<dbReference type="GO" id="GO:0004497">
    <property type="term" value="F:monooxygenase activity"/>
    <property type="evidence" value="ECO:0007669"/>
    <property type="project" value="InterPro"/>
</dbReference>
<dbReference type="InterPro" id="IPR017972">
    <property type="entry name" value="Cyt_P450_CS"/>
</dbReference>
<gene>
    <name evidence="6" type="ORF">C8A04DRAFT_33581</name>
</gene>
<feature type="transmembrane region" description="Helical" evidence="5">
    <location>
        <begin position="38"/>
        <end position="61"/>
    </location>
</feature>
<reference evidence="6" key="2">
    <citation type="submission" date="2023-05" db="EMBL/GenBank/DDBJ databases">
        <authorList>
            <consortium name="Lawrence Berkeley National Laboratory"/>
            <person name="Steindorff A."/>
            <person name="Hensen N."/>
            <person name="Bonometti L."/>
            <person name="Westerberg I."/>
            <person name="Brannstrom I.O."/>
            <person name="Guillou S."/>
            <person name="Cros-Aarteil S."/>
            <person name="Calhoun S."/>
            <person name="Haridas S."/>
            <person name="Kuo A."/>
            <person name="Mondo S."/>
            <person name="Pangilinan J."/>
            <person name="Riley R."/>
            <person name="Labutti K."/>
            <person name="Andreopoulos B."/>
            <person name="Lipzen A."/>
            <person name="Chen C."/>
            <person name="Yanf M."/>
            <person name="Daum C."/>
            <person name="Ng V."/>
            <person name="Clum A."/>
            <person name="Ohm R."/>
            <person name="Martin F."/>
            <person name="Silar P."/>
            <person name="Natvig D."/>
            <person name="Lalanne C."/>
            <person name="Gautier V."/>
            <person name="Ament-Velasquez S.L."/>
            <person name="Kruys A."/>
            <person name="Hutchinson M.I."/>
            <person name="Powell A.J."/>
            <person name="Barry K."/>
            <person name="Miller A.N."/>
            <person name="Grigoriev I.V."/>
            <person name="Debuchy R."/>
            <person name="Gladieux P."/>
            <person name="Thoren M.H."/>
            <person name="Johannesson H."/>
        </authorList>
    </citation>
    <scope>NUCLEOTIDE SEQUENCE</scope>
    <source>
        <strain evidence="6">CBS 141.50</strain>
    </source>
</reference>
<sequence length="988" mass="108429">MAWNFFIAFGATLALGLYKYVSGLWINAAKAKKTGLPYLVVPISPINILWQLTFTFLVPLIKLLPKPLWENWLFVMIPEWAYSTGQTHWDRMGTETFLIASPGALALYSQSAEVIHQVTQRREAFPKNIAQYGLLNMFGQNVLTTEGTLWRLHRKITSASFNEKNAAHTFSEAINQTRGMLDMWLGPEGKKTGMTPTIKSLEHDTMTWALNIIGYVGFGLRLLWPGQTLPKDIDPTLAKYGSLEPPPGHSLTFADSVALTLERLITIMLWNDTLLRILPFKALQEAYKGKSNYLGYMNEFLQDKVEETRRGGSPREGMDIMGQLVQSQYSPQKAGGAKAKPGSAAAFSLSDSDIVGNAFIMIVAGHETTANTLHFSLVELATNPATQRRLQQDVDSLFGTTDPSTWDYEKSVSPLLASHVGATVNETLRMMPPVIGIPKVVPPNTEQTLSIDGKTYVLPSLVDITLFAVCVQRNPRWWPVRPSERTGKANDLDDFLPERWYRTSSSSNGSSGSSSGGDKDIDDKDDYGGFQGSDVAASLYRPVRGSYLPFSDGPRSCLGRRIAMVEMGAVLAVIFQKYSVELAVDEWASDAEVEAMGPEARREVYAKAQEKSRETIRQANSLLTLKLHGGKHVPVSYENFRKTDLELAIDEYLSDNTTRFQSDPKFLDYFKSRARAGGSPIKKEIPDLKPTSRRRAPKQVEEITPAAEEDEEEEDEEEEEEKEVADDNEQTALTTATQAAADAAQSTSTALTRTPGRVLAATARLQLPATPADVARAVDRGTVALRAQATSLLERSRLGEGTQLTREWLSTVHSVVSAIALFELYYLRPEVLPDRYAFTVPAVPALGTPDYPVHLPDMFALVTASFWAPALTWALTSVFLPSLAGYFFNLSGAAATTSHKAPGVRTRRSTAATAAAEQVEYAVDPVVFSVAKAVVTYVVYAQGVTFGGLIDPTSVSRINGALYSGWRGVLAGTAVSGLTAVYDAVLRK</sequence>
<keyword evidence="3" id="KW-0349">Heme</keyword>
<dbReference type="PANTHER" id="PTHR41807:SF1">
    <property type="entry name" value="GLUTATHIONE TRANSFERASE 3"/>
    <property type="match status" value="1"/>
</dbReference>
<feature type="binding site" description="axial binding residue" evidence="3">
    <location>
        <position position="557"/>
    </location>
    <ligand>
        <name>heme</name>
        <dbReference type="ChEBI" id="CHEBI:30413"/>
    </ligand>
    <ligandPart>
        <name>Fe</name>
        <dbReference type="ChEBI" id="CHEBI:18248"/>
    </ligandPart>
</feature>
<keyword evidence="5" id="KW-0472">Membrane</keyword>
<organism evidence="6 7">
    <name type="scientific">Dichotomopilus funicola</name>
    <dbReference type="NCBI Taxonomy" id="1934379"/>
    <lineage>
        <taxon>Eukaryota</taxon>
        <taxon>Fungi</taxon>
        <taxon>Dikarya</taxon>
        <taxon>Ascomycota</taxon>
        <taxon>Pezizomycotina</taxon>
        <taxon>Sordariomycetes</taxon>
        <taxon>Sordariomycetidae</taxon>
        <taxon>Sordariales</taxon>
        <taxon>Chaetomiaceae</taxon>
        <taxon>Dichotomopilus</taxon>
    </lineage>
</organism>
<dbReference type="GeneID" id="87819125"/>
<dbReference type="GO" id="GO:0020037">
    <property type="term" value="F:heme binding"/>
    <property type="evidence" value="ECO:0007669"/>
    <property type="project" value="InterPro"/>
</dbReference>
<evidence type="ECO:0000256" key="5">
    <source>
        <dbReference type="SAM" id="Phobius"/>
    </source>
</evidence>
<dbReference type="InterPro" id="IPR036396">
    <property type="entry name" value="Cyt_P450_sf"/>
</dbReference>
<evidence type="ECO:0000313" key="7">
    <source>
        <dbReference type="Proteomes" id="UP001302676"/>
    </source>
</evidence>
<dbReference type="AlphaFoldDB" id="A0AAN6VAX3"/>
<feature type="region of interest" description="Disordered" evidence="4">
    <location>
        <begin position="678"/>
        <end position="729"/>
    </location>
</feature>
<dbReference type="Gene3D" id="1.10.630.10">
    <property type="entry name" value="Cytochrome P450"/>
    <property type="match status" value="1"/>
</dbReference>
<dbReference type="GO" id="GO:0016705">
    <property type="term" value="F:oxidoreductase activity, acting on paired donors, with incorporation or reduction of molecular oxygen"/>
    <property type="evidence" value="ECO:0007669"/>
    <property type="project" value="InterPro"/>
</dbReference>
<dbReference type="Pfam" id="PF00067">
    <property type="entry name" value="p450"/>
    <property type="match status" value="1"/>
</dbReference>
<dbReference type="Proteomes" id="UP001302676">
    <property type="component" value="Unassembled WGS sequence"/>
</dbReference>
<reference evidence="6" key="1">
    <citation type="journal article" date="2023" name="Mol. Phylogenet. Evol.">
        <title>Genome-scale phylogeny and comparative genomics of the fungal order Sordariales.</title>
        <authorList>
            <person name="Hensen N."/>
            <person name="Bonometti L."/>
            <person name="Westerberg I."/>
            <person name="Brannstrom I.O."/>
            <person name="Guillou S."/>
            <person name="Cros-Aarteil S."/>
            <person name="Calhoun S."/>
            <person name="Haridas S."/>
            <person name="Kuo A."/>
            <person name="Mondo S."/>
            <person name="Pangilinan J."/>
            <person name="Riley R."/>
            <person name="LaButti K."/>
            <person name="Andreopoulos B."/>
            <person name="Lipzen A."/>
            <person name="Chen C."/>
            <person name="Yan M."/>
            <person name="Daum C."/>
            <person name="Ng V."/>
            <person name="Clum A."/>
            <person name="Steindorff A."/>
            <person name="Ohm R.A."/>
            <person name="Martin F."/>
            <person name="Silar P."/>
            <person name="Natvig D.O."/>
            <person name="Lalanne C."/>
            <person name="Gautier V."/>
            <person name="Ament-Velasquez S.L."/>
            <person name="Kruys A."/>
            <person name="Hutchinson M.I."/>
            <person name="Powell A.J."/>
            <person name="Barry K."/>
            <person name="Miller A.N."/>
            <person name="Grigoriev I.V."/>
            <person name="Debuchy R."/>
            <person name="Gladieux P."/>
            <person name="Hiltunen Thoren M."/>
            <person name="Johannesson H."/>
        </authorList>
    </citation>
    <scope>NUCLEOTIDE SEQUENCE</scope>
    <source>
        <strain evidence="6">CBS 141.50</strain>
    </source>
</reference>
<dbReference type="InterPro" id="IPR038872">
    <property type="entry name" value="Put_GTT3"/>
</dbReference>
<dbReference type="PRINTS" id="PR00385">
    <property type="entry name" value="P450"/>
</dbReference>
<dbReference type="InterPro" id="IPR002401">
    <property type="entry name" value="Cyt_P450_E_grp-I"/>
</dbReference>
<evidence type="ECO:0000256" key="1">
    <source>
        <dbReference type="ARBA" id="ARBA00022723"/>
    </source>
</evidence>
<dbReference type="PROSITE" id="PS00086">
    <property type="entry name" value="CYTOCHROME_P450"/>
    <property type="match status" value="1"/>
</dbReference>
<keyword evidence="2 3" id="KW-0408">Iron</keyword>